<organism evidence="11 12">
    <name type="scientific">Allomyces macrogynus (strain ATCC 38327)</name>
    <name type="common">Allomyces javanicus var. macrogynus</name>
    <dbReference type="NCBI Taxonomy" id="578462"/>
    <lineage>
        <taxon>Eukaryota</taxon>
        <taxon>Fungi</taxon>
        <taxon>Fungi incertae sedis</taxon>
        <taxon>Blastocladiomycota</taxon>
        <taxon>Blastocladiomycetes</taxon>
        <taxon>Blastocladiales</taxon>
        <taxon>Blastocladiaceae</taxon>
        <taxon>Allomyces</taxon>
    </lineage>
</organism>
<evidence type="ECO:0000256" key="7">
    <source>
        <dbReference type="ARBA" id="ARBA00047899"/>
    </source>
</evidence>
<proteinExistence type="predicted"/>
<evidence type="ECO:0000256" key="3">
    <source>
        <dbReference type="ARBA" id="ARBA00022679"/>
    </source>
</evidence>
<dbReference type="eggNOG" id="KOG0590">
    <property type="taxonomic scope" value="Eukaryota"/>
</dbReference>
<dbReference type="EC" id="2.7.11.1" evidence="1"/>
<evidence type="ECO:0000256" key="6">
    <source>
        <dbReference type="ARBA" id="ARBA00022840"/>
    </source>
</evidence>
<keyword evidence="3" id="KW-0808">Transferase</keyword>
<evidence type="ECO:0000256" key="2">
    <source>
        <dbReference type="ARBA" id="ARBA00022527"/>
    </source>
</evidence>
<dbReference type="GO" id="GO:0005829">
    <property type="term" value="C:cytosol"/>
    <property type="evidence" value="ECO:0007669"/>
    <property type="project" value="TreeGrafter"/>
</dbReference>
<dbReference type="GO" id="GO:0005524">
    <property type="term" value="F:ATP binding"/>
    <property type="evidence" value="ECO:0007669"/>
    <property type="project" value="UniProtKB-KW"/>
</dbReference>
<evidence type="ECO:0000256" key="1">
    <source>
        <dbReference type="ARBA" id="ARBA00012513"/>
    </source>
</evidence>
<evidence type="ECO:0000313" key="12">
    <source>
        <dbReference type="Proteomes" id="UP000054350"/>
    </source>
</evidence>
<dbReference type="OrthoDB" id="6513151at2759"/>
<dbReference type="PANTHER" id="PTHR24343:SF558">
    <property type="entry name" value="PROTEIN KINASE DOMAIN-CONTAINING PROTEIN"/>
    <property type="match status" value="1"/>
</dbReference>
<reference evidence="11 12" key="1">
    <citation type="submission" date="2009-11" db="EMBL/GenBank/DDBJ databases">
        <title>Annotation of Allomyces macrogynus ATCC 38327.</title>
        <authorList>
            <consortium name="The Broad Institute Genome Sequencing Platform"/>
            <person name="Russ C."/>
            <person name="Cuomo C."/>
            <person name="Burger G."/>
            <person name="Gray M.W."/>
            <person name="Holland P.W.H."/>
            <person name="King N."/>
            <person name="Lang F.B.F."/>
            <person name="Roger A.J."/>
            <person name="Ruiz-Trillo I."/>
            <person name="Young S.K."/>
            <person name="Zeng Q."/>
            <person name="Gargeya S."/>
            <person name="Fitzgerald M."/>
            <person name="Haas B."/>
            <person name="Abouelleil A."/>
            <person name="Alvarado L."/>
            <person name="Arachchi H.M."/>
            <person name="Berlin A."/>
            <person name="Chapman S.B."/>
            <person name="Gearin G."/>
            <person name="Goldberg J."/>
            <person name="Griggs A."/>
            <person name="Gujja S."/>
            <person name="Hansen M."/>
            <person name="Heiman D."/>
            <person name="Howarth C."/>
            <person name="Larimer J."/>
            <person name="Lui A."/>
            <person name="MacDonald P.J.P."/>
            <person name="McCowen C."/>
            <person name="Montmayeur A."/>
            <person name="Murphy C."/>
            <person name="Neiman D."/>
            <person name="Pearson M."/>
            <person name="Priest M."/>
            <person name="Roberts A."/>
            <person name="Saif S."/>
            <person name="Shea T."/>
            <person name="Sisk P."/>
            <person name="Stolte C."/>
            <person name="Sykes S."/>
            <person name="Wortman J."/>
            <person name="Nusbaum C."/>
            <person name="Birren B."/>
        </authorList>
    </citation>
    <scope>NUCLEOTIDE SEQUENCE [LARGE SCALE GENOMIC DNA]</scope>
    <source>
        <strain evidence="11 12">ATCC 38327</strain>
    </source>
</reference>
<keyword evidence="2" id="KW-0723">Serine/threonine-protein kinase</keyword>
<evidence type="ECO:0000256" key="8">
    <source>
        <dbReference type="ARBA" id="ARBA00048679"/>
    </source>
</evidence>
<dbReference type="Gene3D" id="1.10.510.10">
    <property type="entry name" value="Transferase(Phosphotransferase) domain 1"/>
    <property type="match status" value="1"/>
</dbReference>
<reference evidence="12" key="2">
    <citation type="submission" date="2009-11" db="EMBL/GenBank/DDBJ databases">
        <title>The Genome Sequence of Allomyces macrogynus strain ATCC 38327.</title>
        <authorList>
            <consortium name="The Broad Institute Genome Sequencing Platform"/>
            <person name="Russ C."/>
            <person name="Cuomo C."/>
            <person name="Shea T."/>
            <person name="Young S.K."/>
            <person name="Zeng Q."/>
            <person name="Koehrsen M."/>
            <person name="Haas B."/>
            <person name="Borodovsky M."/>
            <person name="Guigo R."/>
            <person name="Alvarado L."/>
            <person name="Berlin A."/>
            <person name="Borenstein D."/>
            <person name="Chen Z."/>
            <person name="Engels R."/>
            <person name="Freedman E."/>
            <person name="Gellesch M."/>
            <person name="Goldberg J."/>
            <person name="Griggs A."/>
            <person name="Gujja S."/>
            <person name="Heiman D."/>
            <person name="Hepburn T."/>
            <person name="Howarth C."/>
            <person name="Jen D."/>
            <person name="Larson L."/>
            <person name="Lewis B."/>
            <person name="Mehta T."/>
            <person name="Park D."/>
            <person name="Pearson M."/>
            <person name="Roberts A."/>
            <person name="Saif S."/>
            <person name="Shenoy N."/>
            <person name="Sisk P."/>
            <person name="Stolte C."/>
            <person name="Sykes S."/>
            <person name="Walk T."/>
            <person name="White J."/>
            <person name="Yandava C."/>
            <person name="Burger G."/>
            <person name="Gray M.W."/>
            <person name="Holland P.W.H."/>
            <person name="King N."/>
            <person name="Lang F.B.F."/>
            <person name="Roger A.J."/>
            <person name="Ruiz-Trillo I."/>
            <person name="Lander E."/>
            <person name="Nusbaum C."/>
        </authorList>
    </citation>
    <scope>NUCLEOTIDE SEQUENCE [LARGE SCALE GENOMIC DNA]</scope>
    <source>
        <strain evidence="12">ATCC 38327</strain>
    </source>
</reference>
<dbReference type="InterPro" id="IPR011009">
    <property type="entry name" value="Kinase-like_dom_sf"/>
</dbReference>
<evidence type="ECO:0000256" key="4">
    <source>
        <dbReference type="ARBA" id="ARBA00022741"/>
    </source>
</evidence>
<comment type="catalytic activity">
    <reaction evidence="7">
        <text>L-threonyl-[protein] + ATP = O-phospho-L-threonyl-[protein] + ADP + H(+)</text>
        <dbReference type="Rhea" id="RHEA:46608"/>
        <dbReference type="Rhea" id="RHEA-COMP:11060"/>
        <dbReference type="Rhea" id="RHEA-COMP:11605"/>
        <dbReference type="ChEBI" id="CHEBI:15378"/>
        <dbReference type="ChEBI" id="CHEBI:30013"/>
        <dbReference type="ChEBI" id="CHEBI:30616"/>
        <dbReference type="ChEBI" id="CHEBI:61977"/>
        <dbReference type="ChEBI" id="CHEBI:456216"/>
        <dbReference type="EC" id="2.7.11.1"/>
    </reaction>
</comment>
<protein>
    <recommendedName>
        <fullName evidence="1">non-specific serine/threonine protein kinase</fullName>
        <ecNumber evidence="1">2.7.11.1</ecNumber>
    </recommendedName>
</protein>
<dbReference type="SUPFAM" id="SSF56112">
    <property type="entry name" value="Protein kinase-like (PK-like)"/>
    <property type="match status" value="1"/>
</dbReference>
<dbReference type="GO" id="GO:0004674">
    <property type="term" value="F:protein serine/threonine kinase activity"/>
    <property type="evidence" value="ECO:0007669"/>
    <property type="project" value="UniProtKB-KW"/>
</dbReference>
<dbReference type="VEuPathDB" id="FungiDB:AMAG_17769"/>
<feature type="domain" description="Protein kinase" evidence="10">
    <location>
        <begin position="1"/>
        <end position="138"/>
    </location>
</feature>
<dbReference type="EMBL" id="GG745329">
    <property type="protein sequence ID" value="KNE55304.1"/>
    <property type="molecule type" value="Genomic_DNA"/>
</dbReference>
<keyword evidence="6" id="KW-0067">ATP-binding</keyword>
<feature type="region of interest" description="Disordered" evidence="9">
    <location>
        <begin position="102"/>
        <end position="138"/>
    </location>
</feature>
<comment type="catalytic activity">
    <reaction evidence="8">
        <text>L-seryl-[protein] + ATP = O-phospho-L-seryl-[protein] + ADP + H(+)</text>
        <dbReference type="Rhea" id="RHEA:17989"/>
        <dbReference type="Rhea" id="RHEA-COMP:9863"/>
        <dbReference type="Rhea" id="RHEA-COMP:11604"/>
        <dbReference type="ChEBI" id="CHEBI:15378"/>
        <dbReference type="ChEBI" id="CHEBI:29999"/>
        <dbReference type="ChEBI" id="CHEBI:30616"/>
        <dbReference type="ChEBI" id="CHEBI:83421"/>
        <dbReference type="ChEBI" id="CHEBI:456216"/>
        <dbReference type="EC" id="2.7.11.1"/>
    </reaction>
</comment>
<evidence type="ECO:0000313" key="11">
    <source>
        <dbReference type="EMBL" id="KNE55304.1"/>
    </source>
</evidence>
<gene>
    <name evidence="11" type="ORF">AMAG_17769</name>
</gene>
<dbReference type="PROSITE" id="PS50011">
    <property type="entry name" value="PROTEIN_KINASE_DOM"/>
    <property type="match status" value="1"/>
</dbReference>
<evidence type="ECO:0000256" key="5">
    <source>
        <dbReference type="ARBA" id="ARBA00022777"/>
    </source>
</evidence>
<evidence type="ECO:0000259" key="10">
    <source>
        <dbReference type="PROSITE" id="PS50011"/>
    </source>
</evidence>
<dbReference type="STRING" id="578462.A0A0L0RZ00"/>
<feature type="compositionally biased region" description="Pro residues" evidence="9">
    <location>
        <begin position="112"/>
        <end position="121"/>
    </location>
</feature>
<evidence type="ECO:0000256" key="9">
    <source>
        <dbReference type="SAM" id="MobiDB-lite"/>
    </source>
</evidence>
<sequence length="138" mass="15315">MSNFQNLLLDATGRVKLADFGVSEVFRMAWEAEPHRSRGLCGSEPYIAPEAFVEPSYDARGLDIWATGIIFYALVYQGIPWRHAMADDPNYATYLAARQSAEDQYARDHPDAAPPGTPPAPYGGYEALRPAVLRLPRT</sequence>
<accession>A0A0L0RZ00</accession>
<keyword evidence="4" id="KW-0547">Nucleotide-binding</keyword>
<dbReference type="Pfam" id="PF00069">
    <property type="entry name" value="Pkinase"/>
    <property type="match status" value="1"/>
</dbReference>
<feature type="compositionally biased region" description="Basic and acidic residues" evidence="9">
    <location>
        <begin position="102"/>
        <end position="111"/>
    </location>
</feature>
<dbReference type="AlphaFoldDB" id="A0A0L0RZ00"/>
<dbReference type="InterPro" id="IPR000719">
    <property type="entry name" value="Prot_kinase_dom"/>
</dbReference>
<keyword evidence="12" id="KW-1185">Reference proteome</keyword>
<dbReference type="PANTHER" id="PTHR24343">
    <property type="entry name" value="SERINE/THREONINE KINASE"/>
    <property type="match status" value="1"/>
</dbReference>
<keyword evidence="5" id="KW-0418">Kinase</keyword>
<dbReference type="Proteomes" id="UP000054350">
    <property type="component" value="Unassembled WGS sequence"/>
</dbReference>
<name>A0A0L0RZ00_ALLM3</name>